<feature type="transmembrane region" description="Helical" evidence="10">
    <location>
        <begin position="486"/>
        <end position="511"/>
    </location>
</feature>
<dbReference type="AlphaFoldDB" id="A0A8T0DVQ5"/>
<gene>
    <name evidence="13" type="ORF">P879_03196</name>
</gene>
<keyword evidence="3" id="KW-0813">Transport</keyword>
<evidence type="ECO:0000256" key="9">
    <source>
        <dbReference type="SAM" id="MobiDB-lite"/>
    </source>
</evidence>
<comment type="caution">
    <text evidence="13">The sequence shown here is derived from an EMBL/GenBank/DDBJ whole genome shotgun (WGS) entry which is preliminary data.</text>
</comment>
<keyword evidence="4" id="KW-1003">Cell membrane</keyword>
<evidence type="ECO:0000256" key="3">
    <source>
        <dbReference type="ARBA" id="ARBA00022448"/>
    </source>
</evidence>
<accession>A0A8T0DVQ5</accession>
<dbReference type="SUPFAM" id="SSF55804">
    <property type="entry name" value="Phoshotransferase/anion transport protein"/>
    <property type="match status" value="1"/>
</dbReference>
<dbReference type="Gene3D" id="3.40.930.10">
    <property type="entry name" value="Mannitol-specific EII, Chain A"/>
    <property type="match status" value="1"/>
</dbReference>
<evidence type="ECO:0000256" key="5">
    <source>
        <dbReference type="ARBA" id="ARBA00022692"/>
    </source>
</evidence>
<comment type="similarity">
    <text evidence="2">Belongs to the anion exchanger (TC 2.A.31) family.</text>
</comment>
<feature type="compositionally biased region" description="Polar residues" evidence="9">
    <location>
        <begin position="189"/>
        <end position="200"/>
    </location>
</feature>
<reference evidence="13 14" key="1">
    <citation type="submission" date="2019-07" db="EMBL/GenBank/DDBJ databases">
        <title>Annotation for the trematode Paragonimus westermani.</title>
        <authorList>
            <person name="Choi Y.-J."/>
        </authorList>
    </citation>
    <scope>NUCLEOTIDE SEQUENCE [LARGE SCALE GENOMIC DNA]</scope>
    <source>
        <strain evidence="13">180907_Pwestermani</strain>
    </source>
</reference>
<dbReference type="FunFam" id="1.10.287.570:FF:000002">
    <property type="entry name" value="Solute carrier family 4 member 11"/>
    <property type="match status" value="1"/>
</dbReference>
<dbReference type="GO" id="GO:0005452">
    <property type="term" value="F:solute:inorganic anion antiporter activity"/>
    <property type="evidence" value="ECO:0007669"/>
    <property type="project" value="InterPro"/>
</dbReference>
<evidence type="ECO:0000259" key="11">
    <source>
        <dbReference type="Pfam" id="PF00359"/>
    </source>
</evidence>
<dbReference type="Pfam" id="PF00359">
    <property type="entry name" value="PTS_EIIA_2"/>
    <property type="match status" value="1"/>
</dbReference>
<comment type="subcellular location">
    <subcellularLocation>
        <location evidence="1">Cell membrane</location>
        <topology evidence="1">Multi-pass membrane protein</topology>
    </subcellularLocation>
</comment>
<dbReference type="GO" id="GO:0050801">
    <property type="term" value="P:monoatomic ion homeostasis"/>
    <property type="evidence" value="ECO:0007669"/>
    <property type="project" value="TreeGrafter"/>
</dbReference>
<keyword evidence="5 10" id="KW-0812">Transmembrane</keyword>
<feature type="domain" description="PTS EIIA type-2" evidence="11">
    <location>
        <begin position="298"/>
        <end position="373"/>
    </location>
</feature>
<dbReference type="OrthoDB" id="1735926at2759"/>
<evidence type="ECO:0000256" key="8">
    <source>
        <dbReference type="ARBA" id="ARBA00023136"/>
    </source>
</evidence>
<keyword evidence="7" id="KW-0406">Ion transport</keyword>
<dbReference type="InterPro" id="IPR016152">
    <property type="entry name" value="PTrfase/Anion_transptr"/>
</dbReference>
<dbReference type="InterPro" id="IPR003020">
    <property type="entry name" value="HCO3_transpt_euk"/>
</dbReference>
<sequence length="583" mass="65017">MKDTITDQTASDSATRRISRFDVQTVFNDGAAVRSLTSPFSGLEKCDDHLTEDKGHRVSSRVKALRIQECDFAQPDLDLKHLASSRRKPYYNGNTISSMQSVGQMSQLSSSLPKLNLDNPEEITTLVITGLERLPQKDFASEVRAILDIGTFIKEATFMLDLDGTDLDDILNTILDAVFSNSSKPHNVIASGSNTASPDPNNAPEVDGSRASPLISTTHSVEPRNALGQIAIHTRQNNSKVDLEKLVAEAKKSLLFEVQFQDHKYQRLAKTIKGVSMLDDECLSTDQTWVCAMCSLSSIHKRYLALARLANPVNLGRSSEEIRLIVLVITPTKEKETKSDIEVGRTIATILLDPEFRASIMYAGDDAEVRSLFWSRAKQLSLVQTGQVRRSSNMPQHLQMDEEMKYCSKFGSGIYEDLKRRLPHYWSDIKEGIYGKNTIRKTISTTFFLYFACLLPSIAFGVLNFNNTGGKITVTHMIIAQTFGGLWNGFFGGQPLIVLLSTAPLALYIKIIHTITSSYGVDFLAMYGCVGLFNSMLLMIYSLTGMSRWMRWSTRSTEEIFALFISIAFLVDAAKDCHKSKIY</sequence>
<evidence type="ECO:0000313" key="14">
    <source>
        <dbReference type="Proteomes" id="UP000699462"/>
    </source>
</evidence>
<evidence type="ECO:0000256" key="4">
    <source>
        <dbReference type="ARBA" id="ARBA00022475"/>
    </source>
</evidence>
<dbReference type="Proteomes" id="UP000699462">
    <property type="component" value="Unassembled WGS sequence"/>
</dbReference>
<feature type="transmembrane region" description="Helical" evidence="10">
    <location>
        <begin position="447"/>
        <end position="465"/>
    </location>
</feature>
<dbReference type="InterPro" id="IPR011531">
    <property type="entry name" value="HCO3_transpt-like_TM_dom"/>
</dbReference>
<dbReference type="PANTHER" id="PTHR11453">
    <property type="entry name" value="ANION EXCHANGE PROTEIN"/>
    <property type="match status" value="1"/>
</dbReference>
<evidence type="ECO:0000256" key="2">
    <source>
        <dbReference type="ARBA" id="ARBA00010993"/>
    </source>
</evidence>
<organism evidence="13 14">
    <name type="scientific">Paragonimus westermani</name>
    <dbReference type="NCBI Taxonomy" id="34504"/>
    <lineage>
        <taxon>Eukaryota</taxon>
        <taxon>Metazoa</taxon>
        <taxon>Spiralia</taxon>
        <taxon>Lophotrochozoa</taxon>
        <taxon>Platyhelminthes</taxon>
        <taxon>Trematoda</taxon>
        <taxon>Digenea</taxon>
        <taxon>Plagiorchiida</taxon>
        <taxon>Troglotremata</taxon>
        <taxon>Troglotrematidae</taxon>
        <taxon>Paragonimus</taxon>
    </lineage>
</organism>
<evidence type="ECO:0000256" key="6">
    <source>
        <dbReference type="ARBA" id="ARBA00022989"/>
    </source>
</evidence>
<dbReference type="Pfam" id="PF00955">
    <property type="entry name" value="HCO3_cotransp"/>
    <property type="match status" value="1"/>
</dbReference>
<dbReference type="Gene3D" id="1.10.287.570">
    <property type="entry name" value="Helical hairpin bin"/>
    <property type="match status" value="1"/>
</dbReference>
<name>A0A8T0DVQ5_9TREM</name>
<feature type="domain" description="Bicarbonate transporter-like transmembrane" evidence="12">
    <location>
        <begin position="410"/>
        <end position="579"/>
    </location>
</feature>
<keyword evidence="6 10" id="KW-1133">Transmembrane helix</keyword>
<proteinExistence type="inferred from homology"/>
<evidence type="ECO:0000313" key="13">
    <source>
        <dbReference type="EMBL" id="KAF8571244.1"/>
    </source>
</evidence>
<evidence type="ECO:0000256" key="10">
    <source>
        <dbReference type="SAM" id="Phobius"/>
    </source>
</evidence>
<dbReference type="GO" id="GO:0016323">
    <property type="term" value="C:basolateral plasma membrane"/>
    <property type="evidence" value="ECO:0007669"/>
    <property type="project" value="TreeGrafter"/>
</dbReference>
<dbReference type="InterPro" id="IPR002178">
    <property type="entry name" value="PTS_EIIA_type-2_dom"/>
</dbReference>
<dbReference type="EMBL" id="JTDF01000626">
    <property type="protein sequence ID" value="KAF8571244.1"/>
    <property type="molecule type" value="Genomic_DNA"/>
</dbReference>
<evidence type="ECO:0000259" key="12">
    <source>
        <dbReference type="Pfam" id="PF00955"/>
    </source>
</evidence>
<feature type="transmembrane region" description="Helical" evidence="10">
    <location>
        <begin position="523"/>
        <end position="543"/>
    </location>
</feature>
<evidence type="ECO:0000256" key="7">
    <source>
        <dbReference type="ARBA" id="ARBA00023065"/>
    </source>
</evidence>
<feature type="region of interest" description="Disordered" evidence="9">
    <location>
        <begin position="189"/>
        <end position="210"/>
    </location>
</feature>
<keyword evidence="8 10" id="KW-0472">Membrane</keyword>
<evidence type="ECO:0000256" key="1">
    <source>
        <dbReference type="ARBA" id="ARBA00004651"/>
    </source>
</evidence>
<keyword evidence="14" id="KW-1185">Reference proteome</keyword>
<dbReference type="PANTHER" id="PTHR11453:SF127">
    <property type="entry name" value="SOLUTE CARRIER FAMILY 4 MEMBER 11"/>
    <property type="match status" value="1"/>
</dbReference>
<dbReference type="GO" id="GO:0006820">
    <property type="term" value="P:monoatomic anion transport"/>
    <property type="evidence" value="ECO:0007669"/>
    <property type="project" value="InterPro"/>
</dbReference>
<protein>
    <submittedName>
        <fullName evidence="13">Uncharacterized protein</fullName>
    </submittedName>
</protein>